<sequence length="181" mass="20790">MRFSGSLILASFIFESVYGVLEEESSQNCGAFQLAREDLKCLFKQFSFAKDVVMLAVFHAEPTRVQKLRQACNSLQDCYASLKCRKDDMEYVKLANDTKSICAGLLYLSTDFSECKKKIDTVEGYCQFGNTCETIFGENNCGKLKISENCGVEEWIRFKEVMINFHKSRFSHCNFDQYKDL</sequence>
<dbReference type="KEGG" id="crq:GCK72_018950"/>
<dbReference type="PIRSF" id="PIRSF015697">
    <property type="entry name" value="UCP015697"/>
    <property type="match status" value="1"/>
</dbReference>
<proteinExistence type="predicted"/>
<organism evidence="5">
    <name type="scientific">Caenorhabditis remanei</name>
    <name type="common">Caenorhabditis vulgaris</name>
    <dbReference type="NCBI Taxonomy" id="31234"/>
    <lineage>
        <taxon>Eukaryota</taxon>
        <taxon>Metazoa</taxon>
        <taxon>Ecdysozoa</taxon>
        <taxon>Nematoda</taxon>
        <taxon>Chromadorea</taxon>
        <taxon>Rhabditida</taxon>
        <taxon>Rhabditina</taxon>
        <taxon>Rhabditomorpha</taxon>
        <taxon>Rhabditoidea</taxon>
        <taxon>Rhabditidae</taxon>
        <taxon>Peloderinae</taxon>
        <taxon>Caenorhabditis</taxon>
    </lineage>
</organism>
<dbReference type="OMA" id="GENNCAK"/>
<dbReference type="PANTHER" id="PTHR21453">
    <property type="entry name" value="DUF19 DOMAIN-CONTAINING PROTEIN-RELATED-RELATED"/>
    <property type="match status" value="1"/>
</dbReference>
<dbReference type="Proteomes" id="UP000483820">
    <property type="component" value="Chromosome V"/>
</dbReference>
<evidence type="ECO:0000313" key="5">
    <source>
        <dbReference type="Proteomes" id="UP000008281"/>
    </source>
</evidence>
<dbReference type="eggNOG" id="ENOG502TIJN">
    <property type="taxonomic scope" value="Eukaryota"/>
</dbReference>
<evidence type="ECO:0000256" key="1">
    <source>
        <dbReference type="SAM" id="SignalP"/>
    </source>
</evidence>
<dbReference type="GeneID" id="9825139"/>
<evidence type="ECO:0000313" key="6">
    <source>
        <dbReference type="Proteomes" id="UP000483820"/>
    </source>
</evidence>
<feature type="domain" description="T20D4.11-like" evidence="2">
    <location>
        <begin position="35"/>
        <end position="173"/>
    </location>
</feature>
<name>E3M042_CAERE</name>
<feature type="signal peptide" evidence="1">
    <location>
        <begin position="1"/>
        <end position="19"/>
    </location>
</feature>
<dbReference type="PANTHER" id="PTHR21453:SF28">
    <property type="entry name" value="DUF19 DOMAIN-CONTAINING PROTEIN-RELATED"/>
    <property type="match status" value="1"/>
</dbReference>
<feature type="chain" id="PRO_5015089388" description="T20D4.11-like domain-containing protein" evidence="1">
    <location>
        <begin position="20"/>
        <end position="181"/>
    </location>
</feature>
<dbReference type="AlphaFoldDB" id="E3M042"/>
<keyword evidence="5" id="KW-1185">Reference proteome</keyword>
<protein>
    <recommendedName>
        <fullName evidence="2">T20D4.11-like domain-containing protein</fullName>
    </recommendedName>
</protein>
<dbReference type="CTD" id="9825139"/>
<dbReference type="InterPro" id="IPR002542">
    <property type="entry name" value="T20D4.11-like_dom"/>
</dbReference>
<evidence type="ECO:0000259" key="2">
    <source>
        <dbReference type="Pfam" id="PF01579"/>
    </source>
</evidence>
<dbReference type="InterPro" id="IPR016638">
    <property type="entry name" value="UPF0376"/>
</dbReference>
<dbReference type="EMBL" id="DS268420">
    <property type="protein sequence ID" value="EFO87714.1"/>
    <property type="molecule type" value="Genomic_DNA"/>
</dbReference>
<reference evidence="3" key="1">
    <citation type="submission" date="2007-07" db="EMBL/GenBank/DDBJ databases">
        <title>PCAP assembly of the Caenorhabditis remanei genome.</title>
        <authorList>
            <consortium name="The Caenorhabditis remanei Sequencing Consortium"/>
            <person name="Wilson R.K."/>
        </authorList>
    </citation>
    <scope>NUCLEOTIDE SEQUENCE [LARGE SCALE GENOMIC DNA]</scope>
    <source>
        <strain evidence="3">PB4641</strain>
    </source>
</reference>
<gene>
    <name evidence="3" type="ORF">CRE_05584</name>
    <name evidence="4" type="ORF">GCK72_018950</name>
</gene>
<accession>E3M042</accession>
<evidence type="ECO:0000313" key="3">
    <source>
        <dbReference type="EMBL" id="EFO87714.1"/>
    </source>
</evidence>
<reference evidence="4 6" key="2">
    <citation type="submission" date="2019-12" db="EMBL/GenBank/DDBJ databases">
        <title>Chromosome-level assembly of the Caenorhabditis remanei genome.</title>
        <authorList>
            <person name="Teterina A.A."/>
            <person name="Willis J.H."/>
            <person name="Phillips P.C."/>
        </authorList>
    </citation>
    <scope>NUCLEOTIDE SEQUENCE [LARGE SCALE GENOMIC DNA]</scope>
    <source>
        <strain evidence="4 6">PX506</strain>
        <tissue evidence="4">Whole organism</tissue>
    </source>
</reference>
<dbReference type="Proteomes" id="UP000008281">
    <property type="component" value="Unassembled WGS sequence"/>
</dbReference>
<dbReference type="RefSeq" id="XP_003110421.1">
    <property type="nucleotide sequence ID" value="XM_003110373.1"/>
</dbReference>
<dbReference type="OrthoDB" id="5796276at2759"/>
<evidence type="ECO:0000313" key="4">
    <source>
        <dbReference type="EMBL" id="KAF1752395.1"/>
    </source>
</evidence>
<dbReference type="Pfam" id="PF01579">
    <property type="entry name" value="DUF19"/>
    <property type="match status" value="1"/>
</dbReference>
<keyword evidence="1" id="KW-0732">Signal</keyword>
<dbReference type="HOGENOM" id="CLU_078890_1_0_1"/>
<dbReference type="EMBL" id="WUAV01000005">
    <property type="protein sequence ID" value="KAF1752395.1"/>
    <property type="molecule type" value="Genomic_DNA"/>
</dbReference>